<dbReference type="PROSITE" id="PS50235">
    <property type="entry name" value="USP_3"/>
    <property type="match status" value="1"/>
</dbReference>
<dbReference type="EMBL" id="JAIZAY010000001">
    <property type="protein sequence ID" value="KAJ8050459.1"/>
    <property type="molecule type" value="Genomic_DNA"/>
</dbReference>
<dbReference type="Pfam" id="PF02148">
    <property type="entry name" value="zf-UBP"/>
    <property type="match status" value="1"/>
</dbReference>
<dbReference type="InterPro" id="IPR001394">
    <property type="entry name" value="Peptidase_C19_UCH"/>
</dbReference>
<keyword evidence="4 6" id="KW-0863">Zinc-finger</keyword>
<evidence type="ECO:0000256" key="4">
    <source>
        <dbReference type="ARBA" id="ARBA00022771"/>
    </source>
</evidence>
<keyword evidence="5" id="KW-0862">Zinc</keyword>
<dbReference type="PROSITE" id="PS00972">
    <property type="entry name" value="USP_1"/>
    <property type="match status" value="1"/>
</dbReference>
<evidence type="ECO:0000256" key="3">
    <source>
        <dbReference type="ARBA" id="ARBA00022723"/>
    </source>
</evidence>
<dbReference type="Pfam" id="PF00443">
    <property type="entry name" value="UCH"/>
    <property type="match status" value="1"/>
</dbReference>
<dbReference type="InterPro" id="IPR028889">
    <property type="entry name" value="USP"/>
</dbReference>
<feature type="region of interest" description="Disordered" evidence="7">
    <location>
        <begin position="172"/>
        <end position="220"/>
    </location>
</feature>
<dbReference type="Gene3D" id="3.30.40.10">
    <property type="entry name" value="Zinc/RING finger domain, C3HC4 (zinc finger)"/>
    <property type="match status" value="1"/>
</dbReference>
<evidence type="ECO:0000259" key="9">
    <source>
        <dbReference type="PROSITE" id="PS50271"/>
    </source>
</evidence>
<keyword evidence="3" id="KW-0479">Metal-binding</keyword>
<dbReference type="PANTHER" id="PTHR21646">
    <property type="entry name" value="UBIQUITIN CARBOXYL-TERMINAL HYDROLASE"/>
    <property type="match status" value="1"/>
</dbReference>
<dbReference type="GO" id="GO:0008270">
    <property type="term" value="F:zinc ion binding"/>
    <property type="evidence" value="ECO:0007669"/>
    <property type="project" value="UniProtKB-KW"/>
</dbReference>
<feature type="domain" description="UBP-type" evidence="9">
    <location>
        <begin position="2"/>
        <end position="99"/>
    </location>
</feature>
<evidence type="ECO:0000256" key="2">
    <source>
        <dbReference type="ARBA" id="ARBA00012759"/>
    </source>
</evidence>
<dbReference type="PROSITE" id="PS50271">
    <property type="entry name" value="ZF_UBP"/>
    <property type="match status" value="1"/>
</dbReference>
<feature type="domain" description="USP" evidence="8">
    <location>
        <begin position="235"/>
        <end position="650"/>
    </location>
</feature>
<evidence type="ECO:0000256" key="7">
    <source>
        <dbReference type="SAM" id="MobiDB-lite"/>
    </source>
</evidence>
<feature type="compositionally biased region" description="Basic residues" evidence="7">
    <location>
        <begin position="670"/>
        <end position="679"/>
    </location>
</feature>
<dbReference type="SMART" id="SM00290">
    <property type="entry name" value="ZnF_UBP"/>
    <property type="match status" value="1"/>
</dbReference>
<dbReference type="Gene3D" id="3.90.70.10">
    <property type="entry name" value="Cysteine proteinases"/>
    <property type="match status" value="1"/>
</dbReference>
<dbReference type="InterPro" id="IPR050185">
    <property type="entry name" value="Ub_carboxyl-term_hydrolase"/>
</dbReference>
<keyword evidence="11" id="KW-1185">Reference proteome</keyword>
<reference evidence="10" key="1">
    <citation type="submission" date="2021-10" db="EMBL/GenBank/DDBJ databases">
        <title>Tropical sea cucumber genome reveals ecological adaptation and Cuvierian tubules defense mechanism.</title>
        <authorList>
            <person name="Chen T."/>
        </authorList>
    </citation>
    <scope>NUCLEOTIDE SEQUENCE</scope>
    <source>
        <strain evidence="10">Nanhai2018</strain>
        <tissue evidence="10">Muscle</tissue>
    </source>
</reference>
<dbReference type="InterPro" id="IPR038765">
    <property type="entry name" value="Papain-like_cys_pep_sf"/>
</dbReference>
<dbReference type="Proteomes" id="UP001152320">
    <property type="component" value="Chromosome 1"/>
</dbReference>
<feature type="region of interest" description="Disordered" evidence="7">
    <location>
        <begin position="657"/>
        <end position="679"/>
    </location>
</feature>
<dbReference type="SUPFAM" id="SSF54001">
    <property type="entry name" value="Cysteine proteinases"/>
    <property type="match status" value="1"/>
</dbReference>
<dbReference type="AlphaFoldDB" id="A0A9Q1HKD1"/>
<proteinExistence type="predicted"/>
<name>A0A9Q1HKD1_HOLLE</name>
<comment type="catalytic activity">
    <reaction evidence="1">
        <text>Thiol-dependent hydrolysis of ester, thioester, amide, peptide and isopeptide bonds formed by the C-terminal Gly of ubiquitin (a 76-residue protein attached to proteins as an intracellular targeting signal).</text>
        <dbReference type="EC" id="3.4.19.12"/>
    </reaction>
</comment>
<comment type="caution">
    <text evidence="10">The sequence shown here is derived from an EMBL/GenBank/DDBJ whole genome shotgun (WGS) entry which is preliminary data.</text>
</comment>
<evidence type="ECO:0000313" key="10">
    <source>
        <dbReference type="EMBL" id="KAJ8050459.1"/>
    </source>
</evidence>
<accession>A0A9Q1HKD1</accession>
<dbReference type="GO" id="GO:0016579">
    <property type="term" value="P:protein deubiquitination"/>
    <property type="evidence" value="ECO:0007669"/>
    <property type="project" value="InterPro"/>
</dbReference>
<dbReference type="InterPro" id="IPR013083">
    <property type="entry name" value="Znf_RING/FYVE/PHD"/>
</dbReference>
<keyword evidence="10" id="KW-0378">Hydrolase</keyword>
<evidence type="ECO:0000313" key="11">
    <source>
        <dbReference type="Proteomes" id="UP001152320"/>
    </source>
</evidence>
<evidence type="ECO:0000256" key="6">
    <source>
        <dbReference type="PROSITE-ProRule" id="PRU00502"/>
    </source>
</evidence>
<sequence>MDHCRHVTKLRVGHNHSILDPQQWHCKICGTTESVWACLSCTNVACGRYNEEHALRHFEETSHPLAIEVNEKYVFCYVCDEYVLNDNVTGDLMFLRSTLDAITKQSLDERFTRSGRRMLRALSVDTGQSFKIRDDEHFFWKDRGYTALVHRRLVLLSKVFLSWKRLVHGNKIPKGQPPSRAQRLKKRPTAKSSSSKGTLPVVKEGEVLENDTEESESTILGQGKRKWTTLTPGVTGLRNLGNTCYMNSVLQVLSHLKRFRDCMLRLEFNHQASARGEESGPPIKKPRREYTRQTTVECFNVSYRELNEAQTPRGGGLAEGKSRRAMGLVGGADATGETSVYNDWGSNKKRLLCHELHMLLRVMWSGKWAIVSPHGILSAVWQLIPSFRGYCQQDAQEFLCEFLDKIHSELQDLLQSIPVNMENGLPCKVSEIIPSSFEGRLVSQVTCKRCGHASKTYEPFWDLSLEFPERYQISQKNSTASEENCPLKEMLSKFTEVEELEGLVYECAKCNERRRESTGKPPIRTEASKQFLVTKLPLELRLHLKRFRWSGRNHREKINVHVNFVEELDVRPFCLVHPAAEEFLTDEDYMFDLSMVVIHHGRGFSSGHYTAYCWNAEGSFWVHCNDARLDLCSIEDVTTSQAYILFYTKRTSKIYDSTPEKVHPPPGITKSKRKRRITL</sequence>
<feature type="compositionally biased region" description="Acidic residues" evidence="7">
    <location>
        <begin position="207"/>
        <end position="216"/>
    </location>
</feature>
<dbReference type="InterPro" id="IPR018200">
    <property type="entry name" value="USP_CS"/>
</dbReference>
<dbReference type="OrthoDB" id="21192at2759"/>
<dbReference type="GO" id="GO:0004843">
    <property type="term" value="F:cysteine-type deubiquitinase activity"/>
    <property type="evidence" value="ECO:0007669"/>
    <property type="project" value="UniProtKB-EC"/>
</dbReference>
<protein>
    <recommendedName>
        <fullName evidence="2">ubiquitinyl hydrolase 1</fullName>
        <ecNumber evidence="2">3.4.19.12</ecNumber>
    </recommendedName>
</protein>
<gene>
    <name evidence="10" type="ORF">HOLleu_03672</name>
</gene>
<organism evidence="10 11">
    <name type="scientific">Holothuria leucospilota</name>
    <name type="common">Black long sea cucumber</name>
    <name type="synonym">Mertensiothuria leucospilota</name>
    <dbReference type="NCBI Taxonomy" id="206669"/>
    <lineage>
        <taxon>Eukaryota</taxon>
        <taxon>Metazoa</taxon>
        <taxon>Echinodermata</taxon>
        <taxon>Eleutherozoa</taxon>
        <taxon>Echinozoa</taxon>
        <taxon>Holothuroidea</taxon>
        <taxon>Aspidochirotacea</taxon>
        <taxon>Aspidochirotida</taxon>
        <taxon>Holothuriidae</taxon>
        <taxon>Holothuria</taxon>
    </lineage>
</organism>
<dbReference type="InterPro" id="IPR001607">
    <property type="entry name" value="Znf_UBP"/>
</dbReference>
<dbReference type="EC" id="3.4.19.12" evidence="2"/>
<dbReference type="PANTHER" id="PTHR21646:SF5">
    <property type="entry name" value="UBIQUITIN CARBOXYL-TERMINAL HYDROLASE-RELATED"/>
    <property type="match status" value="1"/>
</dbReference>
<evidence type="ECO:0000256" key="1">
    <source>
        <dbReference type="ARBA" id="ARBA00000707"/>
    </source>
</evidence>
<dbReference type="SUPFAM" id="SSF57850">
    <property type="entry name" value="RING/U-box"/>
    <property type="match status" value="1"/>
</dbReference>
<evidence type="ECO:0000259" key="8">
    <source>
        <dbReference type="PROSITE" id="PS50235"/>
    </source>
</evidence>
<evidence type="ECO:0000256" key="5">
    <source>
        <dbReference type="ARBA" id="ARBA00022833"/>
    </source>
</evidence>